<evidence type="ECO:0000313" key="3">
    <source>
        <dbReference type="Proteomes" id="UP000034112"/>
    </source>
</evidence>
<sequence length="437" mass="49092">MSSNTVEGNGGGQAAGAIDDDEFRTLYSDLTSKKKELKRLKTGLPTPAASLEPDDERVKADKERIAKEEVALKEALTKVNEAADQKTKAAIERIISCPDEAYDDILNIREDVKEEDKKLARDKSFVLLGCLVHPGYTLGDQALNAYLKLHVAADRMDLNGSYIEAVKDWDGEEDIINFKDDSEMPDANDNASQVKPELPTWVAEIHGKALEPLKELFGNPNSPGAMSALNEIDQQIEKGVGGSESKEERAEWALKPNVFKLYFAELKRLNAISPEDPSHSTTKVRRNVVINLLDTTIKKLLSTTPGDEKQIEKRNKTCEAIVNLIELRNYPKDWKYIHELKQMDYPWHTVPIGNTTSRIIGVREVGRGKQVCIEIMEGGCWIRRLEAASETEFGTQATEEYFAHENSKNFSKGQSKWSKEDKSAFQKLHWCRGKLSL</sequence>
<evidence type="ECO:0000313" key="2">
    <source>
        <dbReference type="EMBL" id="KKO96716.1"/>
    </source>
</evidence>
<evidence type="ECO:0000256" key="1">
    <source>
        <dbReference type="SAM" id="MobiDB-lite"/>
    </source>
</evidence>
<name>A0A0F9Z7X6_TRIHA</name>
<proteinExistence type="predicted"/>
<feature type="region of interest" description="Disordered" evidence="1">
    <location>
        <begin position="38"/>
        <end position="60"/>
    </location>
</feature>
<dbReference type="Proteomes" id="UP000034112">
    <property type="component" value="Unassembled WGS sequence"/>
</dbReference>
<gene>
    <name evidence="2" type="ORF">THAR02_11182</name>
</gene>
<dbReference type="EMBL" id="JOKZ01000760">
    <property type="protein sequence ID" value="KKO96716.1"/>
    <property type="molecule type" value="Genomic_DNA"/>
</dbReference>
<dbReference type="OrthoDB" id="5042209at2759"/>
<reference evidence="3" key="1">
    <citation type="journal article" date="2015" name="Genome Announc.">
        <title>Draft whole-genome sequence of the biocontrol agent Trichoderma harzianum T6776.</title>
        <authorList>
            <person name="Baroncelli R."/>
            <person name="Piaggeschi G."/>
            <person name="Fiorini L."/>
            <person name="Bertolini E."/>
            <person name="Zapparata A."/>
            <person name="Pe M.E."/>
            <person name="Sarrocco S."/>
            <person name="Vannacci G."/>
        </authorList>
    </citation>
    <scope>NUCLEOTIDE SEQUENCE [LARGE SCALE GENOMIC DNA]</scope>
    <source>
        <strain evidence="3">T6776</strain>
    </source>
</reference>
<protein>
    <submittedName>
        <fullName evidence="2">Uncharacterized protein</fullName>
    </submittedName>
</protein>
<accession>A0A0F9Z7X6</accession>
<comment type="caution">
    <text evidence="2">The sequence shown here is derived from an EMBL/GenBank/DDBJ whole genome shotgun (WGS) entry which is preliminary data.</text>
</comment>
<dbReference type="AlphaFoldDB" id="A0A0F9Z7X6"/>
<organism evidence="2 3">
    <name type="scientific">Trichoderma harzianum</name>
    <name type="common">Hypocrea lixii</name>
    <dbReference type="NCBI Taxonomy" id="5544"/>
    <lineage>
        <taxon>Eukaryota</taxon>
        <taxon>Fungi</taxon>
        <taxon>Dikarya</taxon>
        <taxon>Ascomycota</taxon>
        <taxon>Pezizomycotina</taxon>
        <taxon>Sordariomycetes</taxon>
        <taxon>Hypocreomycetidae</taxon>
        <taxon>Hypocreales</taxon>
        <taxon>Hypocreaceae</taxon>
        <taxon>Trichoderma</taxon>
    </lineage>
</organism>